<dbReference type="Gene3D" id="3.40.1440.10">
    <property type="entry name" value="GIY-YIG endonuclease"/>
    <property type="match status" value="1"/>
</dbReference>
<dbReference type="InterPro" id="IPR000305">
    <property type="entry name" value="GIY-YIG_endonuc"/>
</dbReference>
<protein>
    <submittedName>
        <fullName evidence="3">Excinuclease ABC C subunit domain protein</fullName>
    </submittedName>
</protein>
<comment type="similarity">
    <text evidence="1">Belongs to the UPF0213 family.</text>
</comment>
<gene>
    <name evidence="3" type="ORF">PITCH_A2030138</name>
</gene>
<dbReference type="EMBL" id="OJIN01000117">
    <property type="protein sequence ID" value="SPD73994.1"/>
    <property type="molecule type" value="Genomic_DNA"/>
</dbReference>
<sequence length="52" mass="6162">MNKQPAVYILASKRNGTLYIGVTSDLVKRLWEHKNNMVEGFTKRYSMHHLVW</sequence>
<dbReference type="Pfam" id="PF01541">
    <property type="entry name" value="GIY-YIG"/>
    <property type="match status" value="1"/>
</dbReference>
<dbReference type="AlphaFoldDB" id="A0A445MWT2"/>
<feature type="domain" description="GIY-YIG" evidence="2">
    <location>
        <begin position="3"/>
        <end position="52"/>
    </location>
</feature>
<name>A0A445MWT2_9BACT</name>
<dbReference type="SUPFAM" id="SSF82771">
    <property type="entry name" value="GIY-YIG endonuclease"/>
    <property type="match status" value="1"/>
</dbReference>
<proteinExistence type="inferred from homology"/>
<dbReference type="InterPro" id="IPR050190">
    <property type="entry name" value="UPF0213_domain"/>
</dbReference>
<organism evidence="3">
    <name type="scientific">uncultured Desulfobacterium sp</name>
    <dbReference type="NCBI Taxonomy" id="201089"/>
    <lineage>
        <taxon>Bacteria</taxon>
        <taxon>Pseudomonadati</taxon>
        <taxon>Thermodesulfobacteriota</taxon>
        <taxon>Desulfobacteria</taxon>
        <taxon>Desulfobacterales</taxon>
        <taxon>Desulfobacteriaceae</taxon>
        <taxon>Desulfobacterium</taxon>
        <taxon>environmental samples</taxon>
    </lineage>
</organism>
<accession>A0A445MWT2</accession>
<reference evidence="3" key="1">
    <citation type="submission" date="2018-01" db="EMBL/GenBank/DDBJ databases">
        <authorList>
            <person name="Regsiter A."/>
            <person name="William W."/>
        </authorList>
    </citation>
    <scope>NUCLEOTIDE SEQUENCE</scope>
    <source>
        <strain evidence="3">TRIP AH-1</strain>
    </source>
</reference>
<dbReference type="InterPro" id="IPR035901">
    <property type="entry name" value="GIY-YIG_endonuc_sf"/>
</dbReference>
<dbReference type="PANTHER" id="PTHR34477:SF5">
    <property type="entry name" value="BSL5627 PROTEIN"/>
    <property type="match status" value="1"/>
</dbReference>
<evidence type="ECO:0000259" key="2">
    <source>
        <dbReference type="PROSITE" id="PS50164"/>
    </source>
</evidence>
<dbReference type="PROSITE" id="PS50164">
    <property type="entry name" value="GIY_YIG"/>
    <property type="match status" value="1"/>
</dbReference>
<evidence type="ECO:0000256" key="1">
    <source>
        <dbReference type="ARBA" id="ARBA00007435"/>
    </source>
</evidence>
<evidence type="ECO:0000313" key="3">
    <source>
        <dbReference type="EMBL" id="SPD73994.1"/>
    </source>
</evidence>
<dbReference type="PANTHER" id="PTHR34477">
    <property type="entry name" value="UPF0213 PROTEIN YHBQ"/>
    <property type="match status" value="1"/>
</dbReference>